<dbReference type="Pfam" id="PF13424">
    <property type="entry name" value="TPR_12"/>
    <property type="match status" value="1"/>
</dbReference>
<dbReference type="Gene3D" id="1.25.40.10">
    <property type="entry name" value="Tetratricopeptide repeat domain"/>
    <property type="match status" value="1"/>
</dbReference>
<evidence type="ECO:0008006" key="2">
    <source>
        <dbReference type="Google" id="ProtNLM"/>
    </source>
</evidence>
<evidence type="ECO:0000313" key="1">
    <source>
        <dbReference type="EMBL" id="SUZ73007.1"/>
    </source>
</evidence>
<dbReference type="InterPro" id="IPR053137">
    <property type="entry name" value="NLR-like"/>
</dbReference>
<proteinExistence type="predicted"/>
<name>A0A381Q4H8_9ZZZZ</name>
<dbReference type="PANTHER" id="PTHR46082:SF6">
    <property type="entry name" value="AAA+ ATPASE DOMAIN-CONTAINING PROTEIN-RELATED"/>
    <property type="match status" value="1"/>
</dbReference>
<gene>
    <name evidence="1" type="ORF">METZ01_LOCUS25861</name>
</gene>
<dbReference type="EMBL" id="UINC01001164">
    <property type="protein sequence ID" value="SUZ73007.1"/>
    <property type="molecule type" value="Genomic_DNA"/>
</dbReference>
<protein>
    <recommendedName>
        <fullName evidence="2">Tetratricopeptide repeat protein</fullName>
    </recommendedName>
</protein>
<accession>A0A381Q4H8</accession>
<dbReference type="SUPFAM" id="SSF48452">
    <property type="entry name" value="TPR-like"/>
    <property type="match status" value="1"/>
</dbReference>
<dbReference type="InterPro" id="IPR011990">
    <property type="entry name" value="TPR-like_helical_dom_sf"/>
</dbReference>
<dbReference type="PANTHER" id="PTHR46082">
    <property type="entry name" value="ATP/GTP-BINDING PROTEIN-RELATED"/>
    <property type="match status" value="1"/>
</dbReference>
<dbReference type="AlphaFoldDB" id="A0A381Q4H8"/>
<sequence>MLRSNLIFPAKEFNPDALSRLEAQARELHSAKRNAEAVEVLRNVLAARLKFQGERHFQTINARSGLARSLRAVNCFEECFLLYSENIRIHQHKLGPEHPQTLRSLSRLANTYFAAVRYVDAKPMFEGILERRIRVLGRDHPDTLRSQSSLANTLAALGLYKEAVELYEEIIEDRVRVLGSDHDRTELTRKRLETARQAAQIRTTSLHKQESET</sequence>
<organism evidence="1">
    <name type="scientific">marine metagenome</name>
    <dbReference type="NCBI Taxonomy" id="408172"/>
    <lineage>
        <taxon>unclassified sequences</taxon>
        <taxon>metagenomes</taxon>
        <taxon>ecological metagenomes</taxon>
    </lineage>
</organism>
<reference evidence="1" key="1">
    <citation type="submission" date="2018-05" db="EMBL/GenBank/DDBJ databases">
        <authorList>
            <person name="Lanie J.A."/>
            <person name="Ng W.-L."/>
            <person name="Kazmierczak K.M."/>
            <person name="Andrzejewski T.M."/>
            <person name="Davidsen T.M."/>
            <person name="Wayne K.J."/>
            <person name="Tettelin H."/>
            <person name="Glass J.I."/>
            <person name="Rusch D."/>
            <person name="Podicherti R."/>
            <person name="Tsui H.-C.T."/>
            <person name="Winkler M.E."/>
        </authorList>
    </citation>
    <scope>NUCLEOTIDE SEQUENCE</scope>
</reference>